<dbReference type="Gene3D" id="1.20.210.10">
    <property type="entry name" value="Cytochrome c oxidase-like, subunit I domain"/>
    <property type="match status" value="1"/>
</dbReference>
<dbReference type="Proteomes" id="UP000027075">
    <property type="component" value="Chromosome"/>
</dbReference>
<evidence type="ECO:0000313" key="7">
    <source>
        <dbReference type="Proteomes" id="UP000027075"/>
    </source>
</evidence>
<dbReference type="RefSeq" id="WP_004059591.1">
    <property type="nucleotide sequence ID" value="NC_017941.2"/>
</dbReference>
<protein>
    <submittedName>
        <fullName evidence="2">Uncharacterized protein</fullName>
    </submittedName>
</protein>
<dbReference type="PATRIC" id="fig|523841.21.peg.2562"/>
<reference evidence="2" key="5">
    <citation type="submission" date="2014-05" db="EMBL/GenBank/DDBJ databases">
        <authorList>
            <person name="Wang L."/>
            <person name="Yang H."/>
            <person name="Xiang H."/>
        </authorList>
    </citation>
    <scope>NUCLEOTIDE SEQUENCE</scope>
    <source>
        <strain evidence="2">CGMCC 1.2087</strain>
    </source>
</reference>
<reference evidence="3 7" key="4">
    <citation type="submission" date="2014-04" db="EMBL/GenBank/DDBJ databases">
        <title>Transcriptional profiles of Haloferax mediterranei on the basis of nitrogen availability.</title>
        <authorList>
            <person name="Bautista V."/>
        </authorList>
    </citation>
    <scope>NUCLEOTIDE SEQUENCE [LARGE SCALE GENOMIC DNA]</scope>
    <source>
        <strain evidence="3">ATCC 33500</strain>
        <strain evidence="7">ATCC 33500 / DSM 1411 / JCM 8866 / NBRC 14739 / NCIMB 2177 / R-4</strain>
    </source>
</reference>
<evidence type="ECO:0000256" key="1">
    <source>
        <dbReference type="SAM" id="Phobius"/>
    </source>
</evidence>
<dbReference type="EMBL" id="CP001868">
    <property type="protein sequence ID" value="AFK19869.1"/>
    <property type="molecule type" value="Genomic_DNA"/>
</dbReference>
<dbReference type="Proteomes" id="UP000006469">
    <property type="component" value="Chromosome"/>
</dbReference>
<feature type="transmembrane region" description="Helical" evidence="1">
    <location>
        <begin position="115"/>
        <end position="133"/>
    </location>
</feature>
<feature type="transmembrane region" description="Helical" evidence="1">
    <location>
        <begin position="149"/>
        <end position="172"/>
    </location>
</feature>
<feature type="transmembrane region" description="Helical" evidence="1">
    <location>
        <begin position="20"/>
        <end position="42"/>
    </location>
</feature>
<dbReference type="PaxDb" id="523841-HFX_2180"/>
<proteinExistence type="predicted"/>
<evidence type="ECO:0000313" key="2">
    <source>
        <dbReference type="EMBL" id="AFK19869.1"/>
    </source>
</evidence>
<sequence length="455" mass="48962">MNNLLAKVEASRQPPMTVPLRHFLVALGLLLFGVAIGLGIVLDVISGGSTLAHVHLLLTGWVCVTIMGAMTQFVPVWSGVELYSQRLSTVQLWLVTGGLVGFAVSLLLGEFAWTPVFGAAMLLGFWVFAYNIGRTLRRCSEYDVTERHFALALGFFLLVTTFGFLLALGFVYPVFATLGVTRGAVIESHATLAVFGAVVTTIVGALYQLGPMFTQTELGRIDSWLQRVEEVGYPVGVLLLATGRLVEFASLARVGGLFVTLSLLGFSVVFGRRLYESSVGWNPMLARYAVAAPALAVWGLLTLPSWLANPLARDTLFGAPATVHLFAVGFVGFVIFGTLYHVVPFIVWVHRYSDRLGYESVPMVDDLYSTRLATLDFGLLVGGSVVLVAADLFALPTVATGLGSAFILVGVALFITNVLSVIRTHSPHSLFGVLVTTLFEDAEPGHDSTDSVDTR</sequence>
<dbReference type="GeneID" id="13028338"/>
<dbReference type="HOGENOM" id="CLU_034656_1_0_2"/>
<accession>I3R6K9</accession>
<dbReference type="OrthoDB" id="145655at2157"/>
<organism evidence="2 5">
    <name type="scientific">Haloferax mediterranei (strain ATCC 33500 / DSM 1411 / JCM 8866 / NBRC 14739 / NCIMB 2177 / R-4)</name>
    <name type="common">Halobacterium mediterranei</name>
    <dbReference type="NCBI Taxonomy" id="523841"/>
    <lineage>
        <taxon>Archaea</taxon>
        <taxon>Methanobacteriati</taxon>
        <taxon>Methanobacteriota</taxon>
        <taxon>Stenosarchaea group</taxon>
        <taxon>Halobacteria</taxon>
        <taxon>Halobacteriales</taxon>
        <taxon>Haloferacaceae</taxon>
        <taxon>Haloferax</taxon>
    </lineage>
</organism>
<keyword evidence="1" id="KW-0472">Membrane</keyword>
<evidence type="ECO:0000313" key="6">
    <source>
        <dbReference type="Proteomes" id="UP000011603"/>
    </source>
</evidence>
<feature type="transmembrane region" description="Helical" evidence="1">
    <location>
        <begin position="402"/>
        <end position="422"/>
    </location>
</feature>
<reference evidence="4 6" key="3">
    <citation type="journal article" date="2014" name="PLoS Genet.">
        <title>Phylogenetically driven sequencing of extremely halophilic archaea reveals strategies for static and dynamic osmo-response.</title>
        <authorList>
            <person name="Becker E.A."/>
            <person name="Seitzer P.M."/>
            <person name="Tritt A."/>
            <person name="Larsen D."/>
            <person name="Krusor M."/>
            <person name="Yao A.I."/>
            <person name="Wu D."/>
            <person name="Madern D."/>
            <person name="Eisen J.A."/>
            <person name="Darling A.E."/>
            <person name="Facciotti M.T."/>
        </authorList>
    </citation>
    <scope>NUCLEOTIDE SEQUENCE [LARGE SCALE GENOMIC DNA]</scope>
    <source>
        <strain evidence="4">ATCC 33500</strain>
        <strain evidence="6">ATCC 33500 / DSM 1411 / JCM 8866 / NBRC 14739 / NCIMB 2177 / R-4</strain>
    </source>
</reference>
<feature type="transmembrane region" description="Helical" evidence="1">
    <location>
        <begin position="287"/>
        <end position="307"/>
    </location>
</feature>
<evidence type="ECO:0000313" key="3">
    <source>
        <dbReference type="EMBL" id="AHZ23250.1"/>
    </source>
</evidence>
<keyword evidence="6" id="KW-1185">Reference proteome</keyword>
<feature type="transmembrane region" description="Helical" evidence="1">
    <location>
        <begin position="54"/>
        <end position="78"/>
    </location>
</feature>
<feature type="transmembrane region" description="Helical" evidence="1">
    <location>
        <begin position="327"/>
        <end position="349"/>
    </location>
</feature>
<gene>
    <name evidence="2" type="ordered locus">HFX_2180</name>
    <name evidence="3" type="ORF">BM92_11650</name>
    <name evidence="4" type="ORF">C439_12709</name>
</gene>
<dbReference type="EMBL" id="AOLO01000010">
    <property type="protein sequence ID" value="ELZ99836.1"/>
    <property type="molecule type" value="Genomic_DNA"/>
</dbReference>
<dbReference type="STRING" id="523841.HFX_2180"/>
<feature type="transmembrane region" description="Helical" evidence="1">
    <location>
        <begin position="257"/>
        <end position="275"/>
    </location>
</feature>
<dbReference type="SMR" id="I3R6K9"/>
<dbReference type="KEGG" id="hme:HFX_2180"/>
<dbReference type="Proteomes" id="UP000011603">
    <property type="component" value="Unassembled WGS sequence"/>
</dbReference>
<reference evidence="2" key="1">
    <citation type="journal article" date="2012" name="Appl. Environ. Microbiol.">
        <title>Identification of the haloarchaeal phasin (PhaP) that functions in polyhydroxyalkanoate accumulation and granule formation in Haloferax mediterranei.</title>
        <authorList>
            <person name="Cai S."/>
            <person name="Cai L."/>
            <person name="Liu H."/>
            <person name="Liu X."/>
            <person name="Han J."/>
            <person name="Zhou J."/>
            <person name="Xiang H."/>
        </authorList>
    </citation>
    <scope>NUCLEOTIDE SEQUENCE</scope>
    <source>
        <strain evidence="2">CGMCC 1.2087</strain>
    </source>
</reference>
<keyword evidence="1" id="KW-0812">Transmembrane</keyword>
<reference evidence="2 5" key="2">
    <citation type="journal article" date="2012" name="J. Bacteriol.">
        <title>Complete genome sequence of the metabolically versatile halophilic archaeon Haloferax mediterranei, a poly(3-hydroxybutyrate-co-3-hydroxyvalerate) producer.</title>
        <authorList>
            <person name="Han J."/>
            <person name="Zhang F."/>
            <person name="Hou J."/>
            <person name="Liu X."/>
            <person name="Li M."/>
            <person name="Liu H."/>
            <person name="Cai L."/>
            <person name="Zhang B."/>
            <person name="Chen Y."/>
            <person name="Zhou J."/>
            <person name="Hu S."/>
            <person name="Xiang H."/>
        </authorList>
    </citation>
    <scope>NUCLEOTIDE SEQUENCE [LARGE SCALE GENOMIC DNA]</scope>
    <source>
        <strain evidence="5">ATCC 33500 / DSM 1411 / JCM 8866 / NBRC 14739 / NCIMB 2177 / R-4</strain>
        <strain evidence="2">CGMCC 1.2087</strain>
    </source>
</reference>
<feature type="transmembrane region" description="Helical" evidence="1">
    <location>
        <begin position="90"/>
        <end position="109"/>
    </location>
</feature>
<evidence type="ECO:0000313" key="4">
    <source>
        <dbReference type="EMBL" id="ELZ99836.1"/>
    </source>
</evidence>
<dbReference type="eggNOG" id="arCOG06270">
    <property type="taxonomic scope" value="Archaea"/>
</dbReference>
<keyword evidence="1" id="KW-1133">Transmembrane helix</keyword>
<dbReference type="InterPro" id="IPR036927">
    <property type="entry name" value="Cyt_c_oxase-like_su1_sf"/>
</dbReference>
<evidence type="ECO:0000313" key="5">
    <source>
        <dbReference type="Proteomes" id="UP000006469"/>
    </source>
</evidence>
<feature type="transmembrane region" description="Helical" evidence="1">
    <location>
        <begin position="370"/>
        <end position="390"/>
    </location>
</feature>
<dbReference type="SUPFAM" id="SSF81442">
    <property type="entry name" value="Cytochrome c oxidase subunit I-like"/>
    <property type="match status" value="2"/>
</dbReference>
<name>I3R6K9_HALMT</name>
<feature type="transmembrane region" description="Helical" evidence="1">
    <location>
        <begin position="192"/>
        <end position="210"/>
    </location>
</feature>
<dbReference type="EMBL" id="CP007551">
    <property type="protein sequence ID" value="AHZ23250.1"/>
    <property type="molecule type" value="Genomic_DNA"/>
</dbReference>
<dbReference type="AlphaFoldDB" id="I3R6K9"/>